<dbReference type="EMBL" id="AMZH03002157">
    <property type="protein sequence ID" value="RRT76583.1"/>
    <property type="molecule type" value="Genomic_DNA"/>
</dbReference>
<evidence type="ECO:0000313" key="2">
    <source>
        <dbReference type="EMBL" id="RRT76583.1"/>
    </source>
</evidence>
<feature type="transmembrane region" description="Helical" evidence="1">
    <location>
        <begin position="37"/>
        <end position="60"/>
    </location>
</feature>
<evidence type="ECO:0000313" key="3">
    <source>
        <dbReference type="Proteomes" id="UP000287651"/>
    </source>
</evidence>
<sequence length="123" mass="13297">MAQLPHRLRPLSRSCHCFYGRLDWLLPFGQMGLRAPFLAMGFTLAGQYLHTLVMLGGLFARSLRCCFGGSLRHGLGRNLLDLGGDGGAVDVSRGAEVRVVVPGRPEPTLSMPLSALRFTISAS</sequence>
<dbReference type="Proteomes" id="UP000287651">
    <property type="component" value="Unassembled WGS sequence"/>
</dbReference>
<evidence type="ECO:0000256" key="1">
    <source>
        <dbReference type="SAM" id="Phobius"/>
    </source>
</evidence>
<gene>
    <name evidence="2" type="ORF">B296_00009855</name>
</gene>
<comment type="caution">
    <text evidence="2">The sequence shown here is derived from an EMBL/GenBank/DDBJ whole genome shotgun (WGS) entry which is preliminary data.</text>
</comment>
<proteinExistence type="predicted"/>
<keyword evidence="1" id="KW-0812">Transmembrane</keyword>
<name>A0A427AJY7_ENSVE</name>
<keyword evidence="1" id="KW-1133">Transmembrane helix</keyword>
<keyword evidence="1" id="KW-0472">Membrane</keyword>
<organism evidence="2 3">
    <name type="scientific">Ensete ventricosum</name>
    <name type="common">Abyssinian banana</name>
    <name type="synonym">Musa ensete</name>
    <dbReference type="NCBI Taxonomy" id="4639"/>
    <lineage>
        <taxon>Eukaryota</taxon>
        <taxon>Viridiplantae</taxon>
        <taxon>Streptophyta</taxon>
        <taxon>Embryophyta</taxon>
        <taxon>Tracheophyta</taxon>
        <taxon>Spermatophyta</taxon>
        <taxon>Magnoliopsida</taxon>
        <taxon>Liliopsida</taxon>
        <taxon>Zingiberales</taxon>
        <taxon>Musaceae</taxon>
        <taxon>Ensete</taxon>
    </lineage>
</organism>
<accession>A0A427AJY7</accession>
<reference evidence="2 3" key="1">
    <citation type="journal article" date="2014" name="Agronomy (Basel)">
        <title>A Draft Genome Sequence for Ensete ventricosum, the Drought-Tolerant Tree Against Hunger.</title>
        <authorList>
            <person name="Harrison J."/>
            <person name="Moore K.A."/>
            <person name="Paszkiewicz K."/>
            <person name="Jones T."/>
            <person name="Grant M."/>
            <person name="Ambacheew D."/>
            <person name="Muzemil S."/>
            <person name="Studholme D.J."/>
        </authorList>
    </citation>
    <scope>NUCLEOTIDE SEQUENCE [LARGE SCALE GENOMIC DNA]</scope>
</reference>
<protein>
    <submittedName>
        <fullName evidence="2">Uncharacterized protein</fullName>
    </submittedName>
</protein>
<dbReference type="AlphaFoldDB" id="A0A427AJY7"/>